<keyword evidence="2" id="KW-1133">Transmembrane helix</keyword>
<keyword evidence="2" id="KW-0472">Membrane</keyword>
<dbReference type="Pfam" id="PF25085">
    <property type="entry name" value="DUF7802"/>
    <property type="match status" value="1"/>
</dbReference>
<feature type="domain" description="DUF7802" evidence="3">
    <location>
        <begin position="1"/>
        <end position="306"/>
    </location>
</feature>
<name>A0A914C0X7_9BILA</name>
<proteinExistence type="predicted"/>
<feature type="transmembrane region" description="Helical" evidence="2">
    <location>
        <begin position="185"/>
        <end position="203"/>
    </location>
</feature>
<feature type="region of interest" description="Disordered" evidence="1">
    <location>
        <begin position="342"/>
        <end position="389"/>
    </location>
</feature>
<evidence type="ECO:0000259" key="3">
    <source>
        <dbReference type="Pfam" id="PF25085"/>
    </source>
</evidence>
<dbReference type="PANTHER" id="PTHR35982">
    <property type="entry name" value="AGAP005361-PA"/>
    <property type="match status" value="1"/>
</dbReference>
<dbReference type="PANTHER" id="PTHR35982:SF1">
    <property type="entry name" value="SPIROCYCLASE, AVEC FAMILY"/>
    <property type="match status" value="1"/>
</dbReference>
<feature type="transmembrane region" description="Helical" evidence="2">
    <location>
        <begin position="6"/>
        <end position="23"/>
    </location>
</feature>
<feature type="transmembrane region" description="Helical" evidence="2">
    <location>
        <begin position="115"/>
        <end position="136"/>
    </location>
</feature>
<dbReference type="AlphaFoldDB" id="A0A914C0X7"/>
<feature type="compositionally biased region" description="Polar residues" evidence="1">
    <location>
        <begin position="360"/>
        <end position="371"/>
    </location>
</feature>
<feature type="transmembrane region" description="Helical" evidence="2">
    <location>
        <begin position="78"/>
        <end position="95"/>
    </location>
</feature>
<dbReference type="InterPro" id="IPR056704">
    <property type="entry name" value="DUF7802"/>
</dbReference>
<dbReference type="Proteomes" id="UP000887540">
    <property type="component" value="Unplaced"/>
</dbReference>
<sequence length="389" mass="45284">MRAPLYIILGIYHMFDYTAYVFVKRLHLPWWAEGPAVGLGAVMLDMPYDIMGIKLLWWTWHDTDPNIYDRMYWVPWNSYYFHASFACSFVWILNFTRKIFVDDVYDWKKFGREFFCAFLAGTLAFWFGSLQFALIYHPAHDIFGVHSEITTCVFLGIYAVIVWIADRHNKRPEARAGNTYWFDELALAVATHYLFYMVLVLVADPVNIVAEGLHQPIGPCNITQKVQTPTGLILEKKKFLCLNDYDEKYFDFHCLPKSHELRYKDGDEPLEWYAACGTKFDNRAEYVFIIWSICILFGTIFFQMAARSGPTPRVFRIVYRSPYRSGDRKKLASEEEELLDDSYKQIERSPNADVRARHVQTGSAKKSTSSPIDRGSEKSQKSAQKKKAS</sequence>
<feature type="transmembrane region" description="Helical" evidence="2">
    <location>
        <begin position="286"/>
        <end position="306"/>
    </location>
</feature>
<evidence type="ECO:0000313" key="5">
    <source>
        <dbReference type="WBParaSite" id="ACRNAN_Path_146.g519.t1"/>
    </source>
</evidence>
<evidence type="ECO:0000256" key="2">
    <source>
        <dbReference type="SAM" id="Phobius"/>
    </source>
</evidence>
<evidence type="ECO:0000313" key="4">
    <source>
        <dbReference type="Proteomes" id="UP000887540"/>
    </source>
</evidence>
<keyword evidence="2" id="KW-0812">Transmembrane</keyword>
<keyword evidence="4" id="KW-1185">Reference proteome</keyword>
<feature type="transmembrane region" description="Helical" evidence="2">
    <location>
        <begin position="142"/>
        <end position="164"/>
    </location>
</feature>
<protein>
    <recommendedName>
        <fullName evidence="3">DUF7802 domain-containing protein</fullName>
    </recommendedName>
</protein>
<feature type="transmembrane region" description="Helical" evidence="2">
    <location>
        <begin position="35"/>
        <end position="58"/>
    </location>
</feature>
<dbReference type="WBParaSite" id="ACRNAN_Path_146.g519.t1">
    <property type="protein sequence ID" value="ACRNAN_Path_146.g519.t1"/>
    <property type="gene ID" value="ACRNAN_Path_146.g519"/>
</dbReference>
<organism evidence="4 5">
    <name type="scientific">Acrobeloides nanus</name>
    <dbReference type="NCBI Taxonomy" id="290746"/>
    <lineage>
        <taxon>Eukaryota</taxon>
        <taxon>Metazoa</taxon>
        <taxon>Ecdysozoa</taxon>
        <taxon>Nematoda</taxon>
        <taxon>Chromadorea</taxon>
        <taxon>Rhabditida</taxon>
        <taxon>Tylenchina</taxon>
        <taxon>Cephalobomorpha</taxon>
        <taxon>Cephaloboidea</taxon>
        <taxon>Cephalobidae</taxon>
        <taxon>Acrobeloides</taxon>
    </lineage>
</organism>
<accession>A0A914C0X7</accession>
<evidence type="ECO:0000256" key="1">
    <source>
        <dbReference type="SAM" id="MobiDB-lite"/>
    </source>
</evidence>
<reference evidence="5" key="1">
    <citation type="submission" date="2022-11" db="UniProtKB">
        <authorList>
            <consortium name="WormBaseParasite"/>
        </authorList>
    </citation>
    <scope>IDENTIFICATION</scope>
</reference>